<dbReference type="GO" id="GO:0003824">
    <property type="term" value="F:catalytic activity"/>
    <property type="evidence" value="ECO:0007669"/>
    <property type="project" value="InterPro"/>
</dbReference>
<reference evidence="2" key="1">
    <citation type="submission" date="2020-05" db="EMBL/GenBank/DDBJ databases">
        <authorList>
            <person name="Chiriac C."/>
            <person name="Salcher M."/>
            <person name="Ghai R."/>
            <person name="Kavagutti S V."/>
        </authorList>
    </citation>
    <scope>NUCLEOTIDE SEQUENCE</scope>
</reference>
<dbReference type="InterPro" id="IPR000120">
    <property type="entry name" value="Amidase"/>
</dbReference>
<name>A0A6J6C9V7_9ZZZZ</name>
<dbReference type="PROSITE" id="PS00571">
    <property type="entry name" value="AMIDASES"/>
    <property type="match status" value="1"/>
</dbReference>
<organism evidence="2">
    <name type="scientific">freshwater metagenome</name>
    <dbReference type="NCBI Taxonomy" id="449393"/>
    <lineage>
        <taxon>unclassified sequences</taxon>
        <taxon>metagenomes</taxon>
        <taxon>ecological metagenomes</taxon>
    </lineage>
</organism>
<dbReference type="AlphaFoldDB" id="A0A6J6C9V7"/>
<feature type="domain" description="Amidase" evidence="1">
    <location>
        <begin position="28"/>
        <end position="447"/>
    </location>
</feature>
<proteinExistence type="predicted"/>
<dbReference type="InterPro" id="IPR023631">
    <property type="entry name" value="Amidase_dom"/>
</dbReference>
<sequence>MADTPWTGDACSLVDEFRAGRRNPLEELQASYAAIEASELNAFSYLARDQAEAAAASADVSLPFGGVPIGVKELDQVEGWPDTEACVVFADRIATRTSFMVDRLRRRGGAVLTGLTTASEFGGVNVTRTVLNGTTHNPWQLGRTPGGSSGGSAAAVAGGLVTIATGGDGGGSIRIPAGFTGLVGLKSTFGRIPRGPRAENGNYTVSIGPMARSVRDTARWFDVCNGHDPRDQFSLQRVEGWERDLGTHVESLRGARVVFAPDWGGAVVSPAMWAQLEEYGEHLVRELGFARVDLDTSLPSMGAAWSISGMISIATELADAWPECADVLTPEMRGGLELAPQRYGIEARAKIERRRMELNERMAEIFDPAAGVDFVITASNPDVAFDADGPLPKEFGGIVAGAGNNGKLTFPANLHGNAAISIPAGTLDGLPIGLQVVGRHFSEQALLDIALTMERTRPWPLVAPSAPV</sequence>
<dbReference type="PANTHER" id="PTHR11895:SF7">
    <property type="entry name" value="GLUTAMYL-TRNA(GLN) AMIDOTRANSFERASE SUBUNIT A, MITOCHONDRIAL"/>
    <property type="match status" value="1"/>
</dbReference>
<evidence type="ECO:0000313" key="2">
    <source>
        <dbReference type="EMBL" id="CAB4547865.1"/>
    </source>
</evidence>
<dbReference type="Pfam" id="PF01425">
    <property type="entry name" value="Amidase"/>
    <property type="match status" value="1"/>
</dbReference>
<dbReference type="InterPro" id="IPR020556">
    <property type="entry name" value="Amidase_CS"/>
</dbReference>
<accession>A0A6J6C9V7</accession>
<protein>
    <submittedName>
        <fullName evidence="2">Unannotated protein</fullName>
    </submittedName>
</protein>
<dbReference type="EMBL" id="CAEZSR010000019">
    <property type="protein sequence ID" value="CAB4547865.1"/>
    <property type="molecule type" value="Genomic_DNA"/>
</dbReference>
<dbReference type="PANTHER" id="PTHR11895">
    <property type="entry name" value="TRANSAMIDASE"/>
    <property type="match status" value="1"/>
</dbReference>
<gene>
    <name evidence="2" type="ORF">UFOPK1493_00820</name>
</gene>
<dbReference type="Gene3D" id="3.90.1300.10">
    <property type="entry name" value="Amidase signature (AS) domain"/>
    <property type="match status" value="1"/>
</dbReference>
<dbReference type="InterPro" id="IPR036928">
    <property type="entry name" value="AS_sf"/>
</dbReference>
<dbReference type="SUPFAM" id="SSF75304">
    <property type="entry name" value="Amidase signature (AS) enzymes"/>
    <property type="match status" value="1"/>
</dbReference>
<evidence type="ECO:0000259" key="1">
    <source>
        <dbReference type="Pfam" id="PF01425"/>
    </source>
</evidence>